<dbReference type="PRINTS" id="PR00119">
    <property type="entry name" value="CATATPASE"/>
</dbReference>
<evidence type="ECO:0000313" key="2">
    <source>
        <dbReference type="EMBL" id="KTF05949.1"/>
    </source>
</evidence>
<dbReference type="InterPro" id="IPR023214">
    <property type="entry name" value="HAD_sf"/>
</dbReference>
<dbReference type="GO" id="GO:0016020">
    <property type="term" value="C:membrane"/>
    <property type="evidence" value="ECO:0007669"/>
    <property type="project" value="InterPro"/>
</dbReference>
<feature type="non-terminal residue" evidence="2">
    <location>
        <position position="119"/>
    </location>
</feature>
<protein>
    <submittedName>
        <fullName evidence="2">ATPase, P-type, K/Mg/Cd/Cu/Zn/Na/Ca/Na/H-transporter</fullName>
        <ecNumber evidence="2">3.6.3.-</ecNumber>
    </submittedName>
</protein>
<gene>
    <name evidence="2" type="ORF">MGSAQ_002554</name>
</gene>
<keyword evidence="1" id="KW-0479">Metal-binding</keyword>
<accession>A0A1B6NR68</accession>
<sequence length="119" mass="12422">MAAFEVRDSLRDDTQETLDILAKSHTLAVLSGDTQQNVDSLTKPLPISTAKGGLTPEQKYEAVQVMQQLGSKVMMMGDGINDAPVLASADVAIAVGNATDVAKTAADVILLGDQLLSVP</sequence>
<evidence type="ECO:0000256" key="1">
    <source>
        <dbReference type="ARBA" id="ARBA00022723"/>
    </source>
</evidence>
<dbReference type="EMBL" id="AYSL01001465">
    <property type="protein sequence ID" value="KTF05949.1"/>
    <property type="molecule type" value="Genomic_DNA"/>
</dbReference>
<dbReference type="PANTHER" id="PTHR46594">
    <property type="entry name" value="P-TYPE CATION-TRANSPORTING ATPASE"/>
    <property type="match status" value="1"/>
</dbReference>
<dbReference type="NCBIfam" id="TIGR01494">
    <property type="entry name" value="ATPase_P-type"/>
    <property type="match status" value="1"/>
</dbReference>
<dbReference type="Gene3D" id="3.40.50.1000">
    <property type="entry name" value="HAD superfamily/HAD-like"/>
    <property type="match status" value="1"/>
</dbReference>
<dbReference type="AlphaFoldDB" id="A0A1B6NR68"/>
<dbReference type="InterPro" id="IPR036412">
    <property type="entry name" value="HAD-like_sf"/>
</dbReference>
<dbReference type="Pfam" id="PF00702">
    <property type="entry name" value="Hydrolase"/>
    <property type="match status" value="1"/>
</dbReference>
<dbReference type="GO" id="GO:0046872">
    <property type="term" value="F:metal ion binding"/>
    <property type="evidence" value="ECO:0007669"/>
    <property type="project" value="UniProtKB-KW"/>
</dbReference>
<dbReference type="EC" id="3.6.3.-" evidence="2"/>
<dbReference type="PRINTS" id="PR00120">
    <property type="entry name" value="HATPASE"/>
</dbReference>
<dbReference type="InterPro" id="IPR001757">
    <property type="entry name" value="P_typ_ATPase"/>
</dbReference>
<dbReference type="GO" id="GO:0005524">
    <property type="term" value="F:ATP binding"/>
    <property type="evidence" value="ECO:0007669"/>
    <property type="project" value="InterPro"/>
</dbReference>
<reference evidence="2" key="1">
    <citation type="submission" date="2013-11" db="EMBL/GenBank/DDBJ databases">
        <title>Microbial diversity, functional groups and degradation webs in Northern and Southern Mediterranean and Red Sea marine crude oil polluted sites.</title>
        <authorList>
            <person name="Daffonchio D."/>
            <person name="Mapelli F."/>
            <person name="Ferrer M."/>
            <person name="Richter M."/>
            <person name="Cherif A."/>
            <person name="Malkawi H.I."/>
            <person name="Yakimov M.M."/>
            <person name="Abdel-Fattah Y.R."/>
            <person name="Blaghen M."/>
            <person name="Golyshin P.N."/>
            <person name="Kalogerakis N."/>
            <person name="Boon N."/>
            <person name="Magagnini M."/>
            <person name="Fava F."/>
        </authorList>
    </citation>
    <scope>NUCLEOTIDE SEQUENCE</scope>
</reference>
<proteinExistence type="predicted"/>
<name>A0A1B6NR68_9ZZZZ</name>
<keyword evidence="2" id="KW-0378">Hydrolase</keyword>
<dbReference type="SUPFAM" id="SSF56784">
    <property type="entry name" value="HAD-like"/>
    <property type="match status" value="1"/>
</dbReference>
<dbReference type="GO" id="GO:0016887">
    <property type="term" value="F:ATP hydrolysis activity"/>
    <property type="evidence" value="ECO:0007669"/>
    <property type="project" value="InterPro"/>
</dbReference>
<dbReference type="PANTHER" id="PTHR46594:SF4">
    <property type="entry name" value="P-TYPE CATION-TRANSPORTING ATPASE"/>
    <property type="match status" value="1"/>
</dbReference>
<organism evidence="2">
    <name type="scientific">marine sediment metagenome</name>
    <dbReference type="NCBI Taxonomy" id="412755"/>
    <lineage>
        <taxon>unclassified sequences</taxon>
        <taxon>metagenomes</taxon>
        <taxon>ecological metagenomes</taxon>
    </lineage>
</organism>
<comment type="caution">
    <text evidence="2">The sequence shown here is derived from an EMBL/GenBank/DDBJ whole genome shotgun (WGS) entry which is preliminary data.</text>
</comment>